<dbReference type="Proteomes" id="UP000018888">
    <property type="component" value="Unassembled WGS sequence"/>
</dbReference>
<dbReference type="AlphaFoldDB" id="A0A2P4QXL8"/>
<accession>A0A2P4QXL8</accession>
<evidence type="ECO:0000313" key="1">
    <source>
        <dbReference type="EMBL" id="POG82404.1"/>
    </source>
</evidence>
<reference evidence="1 2" key="2">
    <citation type="journal article" date="2018" name="New Phytol.">
        <title>High intraspecific genome diversity in the model arbuscular mycorrhizal symbiont Rhizophagus irregularis.</title>
        <authorList>
            <person name="Chen E.C.H."/>
            <person name="Morin E."/>
            <person name="Beaudet D."/>
            <person name="Noel J."/>
            <person name="Yildirir G."/>
            <person name="Ndikumana S."/>
            <person name="Charron P."/>
            <person name="St-Onge C."/>
            <person name="Giorgi J."/>
            <person name="Kruger M."/>
            <person name="Marton T."/>
            <person name="Ropars J."/>
            <person name="Grigoriev I.V."/>
            <person name="Hainaut M."/>
            <person name="Henrissat B."/>
            <person name="Roux C."/>
            <person name="Martin F."/>
            <person name="Corradi N."/>
        </authorList>
    </citation>
    <scope>NUCLEOTIDE SEQUENCE [LARGE SCALE GENOMIC DNA]</scope>
    <source>
        <strain evidence="1 2">DAOM 197198</strain>
    </source>
</reference>
<comment type="caution">
    <text evidence="1">The sequence shown here is derived from an EMBL/GenBank/DDBJ whole genome shotgun (WGS) entry which is preliminary data.</text>
</comment>
<gene>
    <name evidence="1" type="ORF">GLOIN_2v1498288</name>
</gene>
<proteinExistence type="predicted"/>
<name>A0A2P4QXL8_RHIID</name>
<reference evidence="1 2" key="1">
    <citation type="journal article" date="2013" name="Proc. Natl. Acad. Sci. U.S.A.">
        <title>Genome of an arbuscular mycorrhizal fungus provides insight into the oldest plant symbiosis.</title>
        <authorList>
            <person name="Tisserant E."/>
            <person name="Malbreil M."/>
            <person name="Kuo A."/>
            <person name="Kohler A."/>
            <person name="Symeonidi A."/>
            <person name="Balestrini R."/>
            <person name="Charron P."/>
            <person name="Duensing N."/>
            <person name="Frei Dit Frey N."/>
            <person name="Gianinazzi-Pearson V."/>
            <person name="Gilbert L.B."/>
            <person name="Handa Y."/>
            <person name="Herr J.R."/>
            <person name="Hijri M."/>
            <person name="Koul R."/>
            <person name="Kawaguchi M."/>
            <person name="Krajinski F."/>
            <person name="Lammers P.J."/>
            <person name="Masclaux F.G."/>
            <person name="Murat C."/>
            <person name="Morin E."/>
            <person name="Ndikumana S."/>
            <person name="Pagni M."/>
            <person name="Petitpierre D."/>
            <person name="Requena N."/>
            <person name="Rosikiewicz P."/>
            <person name="Riley R."/>
            <person name="Saito K."/>
            <person name="San Clemente H."/>
            <person name="Shapiro H."/>
            <person name="van Tuinen D."/>
            <person name="Becard G."/>
            <person name="Bonfante P."/>
            <person name="Paszkowski U."/>
            <person name="Shachar-Hill Y.Y."/>
            <person name="Tuskan G.A."/>
            <person name="Young P.W."/>
            <person name="Sanders I.R."/>
            <person name="Henrissat B."/>
            <person name="Rensing S.A."/>
            <person name="Grigoriev I.V."/>
            <person name="Corradi N."/>
            <person name="Roux C."/>
            <person name="Martin F."/>
        </authorList>
    </citation>
    <scope>NUCLEOTIDE SEQUENCE [LARGE SCALE GENOMIC DNA]</scope>
    <source>
        <strain evidence="1 2">DAOM 197198</strain>
    </source>
</reference>
<evidence type="ECO:0000313" key="2">
    <source>
        <dbReference type="Proteomes" id="UP000018888"/>
    </source>
</evidence>
<keyword evidence="2" id="KW-1185">Reference proteome</keyword>
<dbReference type="EMBL" id="AUPC02000005">
    <property type="protein sequence ID" value="POG82404.1"/>
    <property type="molecule type" value="Genomic_DNA"/>
</dbReference>
<protein>
    <submittedName>
        <fullName evidence="1">Uncharacterized protein</fullName>
    </submittedName>
</protein>
<sequence>MICITHVTCITFQFFYCALYYSHDLYYSRDLPQYNLILFTHICNRTEDHKPNCSNTYHYTNNI</sequence>
<organism evidence="1 2">
    <name type="scientific">Rhizophagus irregularis (strain DAOM 181602 / DAOM 197198 / MUCL 43194)</name>
    <name type="common">Arbuscular mycorrhizal fungus</name>
    <name type="synonym">Glomus intraradices</name>
    <dbReference type="NCBI Taxonomy" id="747089"/>
    <lineage>
        <taxon>Eukaryota</taxon>
        <taxon>Fungi</taxon>
        <taxon>Fungi incertae sedis</taxon>
        <taxon>Mucoromycota</taxon>
        <taxon>Glomeromycotina</taxon>
        <taxon>Glomeromycetes</taxon>
        <taxon>Glomerales</taxon>
        <taxon>Glomeraceae</taxon>
        <taxon>Rhizophagus</taxon>
    </lineage>
</organism>